<evidence type="ECO:0000313" key="2">
    <source>
        <dbReference type="EMBL" id="KAL0192495.1"/>
    </source>
</evidence>
<reference evidence="2 3" key="1">
    <citation type="submission" date="2024-05" db="EMBL/GenBank/DDBJ databases">
        <title>Genome sequencing and assembly of Indian major carp, Cirrhinus mrigala (Hamilton, 1822).</title>
        <authorList>
            <person name="Mohindra V."/>
            <person name="Chowdhury L.M."/>
            <person name="Lal K."/>
            <person name="Jena J.K."/>
        </authorList>
    </citation>
    <scope>NUCLEOTIDE SEQUENCE [LARGE SCALE GENOMIC DNA]</scope>
    <source>
        <strain evidence="2">CM1030</strain>
        <tissue evidence="2">Blood</tissue>
    </source>
</reference>
<dbReference type="Gene3D" id="1.10.287.160">
    <property type="entry name" value="HR1 repeat"/>
    <property type="match status" value="1"/>
</dbReference>
<evidence type="ECO:0000256" key="1">
    <source>
        <dbReference type="SAM" id="MobiDB-lite"/>
    </source>
</evidence>
<evidence type="ECO:0000313" key="3">
    <source>
        <dbReference type="Proteomes" id="UP001529510"/>
    </source>
</evidence>
<protein>
    <submittedName>
        <fullName evidence="2">Uncharacterized protein</fullName>
    </submittedName>
</protein>
<proteinExistence type="predicted"/>
<dbReference type="EMBL" id="JAMKFB020000005">
    <property type="protein sequence ID" value="KAL0192495.1"/>
    <property type="molecule type" value="Genomic_DNA"/>
</dbReference>
<dbReference type="AlphaFoldDB" id="A0ABD0R1W7"/>
<gene>
    <name evidence="2" type="ORF">M9458_010791</name>
</gene>
<keyword evidence="3" id="KW-1185">Reference proteome</keyword>
<feature type="non-terminal residue" evidence="2">
    <location>
        <position position="51"/>
    </location>
</feature>
<accession>A0ABD0R1W7</accession>
<feature type="region of interest" description="Disordered" evidence="1">
    <location>
        <begin position="26"/>
        <end position="51"/>
    </location>
</feature>
<comment type="caution">
    <text evidence="2">The sequence shown here is derived from an EMBL/GenBank/DDBJ whole genome shotgun (WGS) entry which is preliminary data.</text>
</comment>
<organism evidence="2 3">
    <name type="scientific">Cirrhinus mrigala</name>
    <name type="common">Mrigala</name>
    <dbReference type="NCBI Taxonomy" id="683832"/>
    <lineage>
        <taxon>Eukaryota</taxon>
        <taxon>Metazoa</taxon>
        <taxon>Chordata</taxon>
        <taxon>Craniata</taxon>
        <taxon>Vertebrata</taxon>
        <taxon>Euteleostomi</taxon>
        <taxon>Actinopterygii</taxon>
        <taxon>Neopterygii</taxon>
        <taxon>Teleostei</taxon>
        <taxon>Ostariophysi</taxon>
        <taxon>Cypriniformes</taxon>
        <taxon>Cyprinidae</taxon>
        <taxon>Labeoninae</taxon>
        <taxon>Labeonini</taxon>
        <taxon>Cirrhinus</taxon>
    </lineage>
</organism>
<dbReference type="Proteomes" id="UP001529510">
    <property type="component" value="Unassembled WGS sequence"/>
</dbReference>
<feature type="non-terminal residue" evidence="2">
    <location>
        <position position="1"/>
    </location>
</feature>
<sequence length="51" mass="5947">ELRQTVQLLRCSEAKLMAQRELLEQKMQENEGKEPPPVVNYEEDARSVNSM</sequence>
<name>A0ABD0R1W7_CIRMR</name>